<gene>
    <name evidence="3" type="ORF">L2672_11760</name>
</gene>
<keyword evidence="3" id="KW-0489">Methyltransferase</keyword>
<sequence length="258" mass="28820">MDYLELNKAAWNQRTQIHIHSKFYDVAGFVSGQSSLTEIELGELPPLQNKRLLHLQCHFGLDTLSLARMGAIVTGVDLSDAAIEKANELSKELAIEADFVCQDILAFGQTVQSQFDVVFTSFGVLCWLPDLSAWANTIANSLVSGGQFYIAEFHPFADVIQGYSYFHSIQPDIEKEGTYTENCSGDLQTVVTWPHTLSDAINALIKAGLIITSVNEYDFSPYNCFKGLKRNKTNPNRFQLLYHNKPLPLVYSICAVKE</sequence>
<name>A0A9X2CKR9_9GAMM</name>
<dbReference type="Proteomes" id="UP001139333">
    <property type="component" value="Unassembled WGS sequence"/>
</dbReference>
<dbReference type="InterPro" id="IPR029063">
    <property type="entry name" value="SAM-dependent_MTases_sf"/>
</dbReference>
<accession>A0A9X2CKR9</accession>
<dbReference type="Gene3D" id="3.40.50.150">
    <property type="entry name" value="Vaccinia Virus protein VP39"/>
    <property type="match status" value="1"/>
</dbReference>
<dbReference type="Pfam" id="PF13649">
    <property type="entry name" value="Methyltransf_25"/>
    <property type="match status" value="1"/>
</dbReference>
<evidence type="ECO:0000256" key="1">
    <source>
        <dbReference type="ARBA" id="ARBA00022679"/>
    </source>
</evidence>
<dbReference type="PANTHER" id="PTHR43861">
    <property type="entry name" value="TRANS-ACONITATE 2-METHYLTRANSFERASE-RELATED"/>
    <property type="match status" value="1"/>
</dbReference>
<comment type="caution">
    <text evidence="3">The sequence shown here is derived from an EMBL/GenBank/DDBJ whole genome shotgun (WGS) entry which is preliminary data.</text>
</comment>
<dbReference type="AlphaFoldDB" id="A0A9X2CKR9"/>
<evidence type="ECO:0000313" key="3">
    <source>
        <dbReference type="EMBL" id="MCL1143371.1"/>
    </source>
</evidence>
<dbReference type="GO" id="GO:0008168">
    <property type="term" value="F:methyltransferase activity"/>
    <property type="evidence" value="ECO:0007669"/>
    <property type="project" value="UniProtKB-KW"/>
</dbReference>
<dbReference type="EMBL" id="JAKIKP010000008">
    <property type="protein sequence ID" value="MCL1143371.1"/>
    <property type="molecule type" value="Genomic_DNA"/>
</dbReference>
<organism evidence="3 4">
    <name type="scientific">Shewanella gaetbuli</name>
    <dbReference type="NCBI Taxonomy" id="220752"/>
    <lineage>
        <taxon>Bacteria</taxon>
        <taxon>Pseudomonadati</taxon>
        <taxon>Pseudomonadota</taxon>
        <taxon>Gammaproteobacteria</taxon>
        <taxon>Alteromonadales</taxon>
        <taxon>Shewanellaceae</taxon>
        <taxon>Shewanella</taxon>
    </lineage>
</organism>
<keyword evidence="4" id="KW-1185">Reference proteome</keyword>
<evidence type="ECO:0000259" key="2">
    <source>
        <dbReference type="Pfam" id="PF13649"/>
    </source>
</evidence>
<evidence type="ECO:0000313" key="4">
    <source>
        <dbReference type="Proteomes" id="UP001139333"/>
    </source>
</evidence>
<dbReference type="CDD" id="cd02440">
    <property type="entry name" value="AdoMet_MTases"/>
    <property type="match status" value="1"/>
</dbReference>
<keyword evidence="1" id="KW-0808">Transferase</keyword>
<dbReference type="InterPro" id="IPR041698">
    <property type="entry name" value="Methyltransf_25"/>
</dbReference>
<dbReference type="GO" id="GO:0032259">
    <property type="term" value="P:methylation"/>
    <property type="evidence" value="ECO:0007669"/>
    <property type="project" value="UniProtKB-KW"/>
</dbReference>
<reference evidence="3" key="1">
    <citation type="submission" date="2022-01" db="EMBL/GenBank/DDBJ databases">
        <title>Whole genome-based taxonomy of the Shewanellaceae.</title>
        <authorList>
            <person name="Martin-Rodriguez A.J."/>
        </authorList>
    </citation>
    <scope>NUCLEOTIDE SEQUENCE</scope>
    <source>
        <strain evidence="3">DSM 16422</strain>
    </source>
</reference>
<protein>
    <submittedName>
        <fullName evidence="3">Class I SAM-dependent methyltransferase</fullName>
    </submittedName>
</protein>
<feature type="domain" description="Methyltransferase" evidence="2">
    <location>
        <begin position="53"/>
        <end position="146"/>
    </location>
</feature>
<dbReference type="SUPFAM" id="SSF53335">
    <property type="entry name" value="S-adenosyl-L-methionine-dependent methyltransferases"/>
    <property type="match status" value="1"/>
</dbReference>
<dbReference type="RefSeq" id="WP_248996045.1">
    <property type="nucleotide sequence ID" value="NZ_JAKIKP010000008.1"/>
</dbReference>
<proteinExistence type="predicted"/>